<reference evidence="2" key="1">
    <citation type="submission" date="2016-10" db="EMBL/GenBank/DDBJ databases">
        <authorList>
            <person name="Varghese N."/>
            <person name="Submissions S."/>
        </authorList>
    </citation>
    <scope>NUCLEOTIDE SEQUENCE [LARGE SCALE GENOMIC DNA]</scope>
    <source>
        <strain evidence="2">LMG 26383,CCUG 61248,R- 45681</strain>
    </source>
</reference>
<keyword evidence="2" id="KW-1185">Reference proteome</keyword>
<dbReference type="EMBL" id="FOAN01000002">
    <property type="protein sequence ID" value="SEK80363.1"/>
    <property type="molecule type" value="Genomic_DNA"/>
</dbReference>
<accession>A0A1H7K0H4</accession>
<evidence type="ECO:0000313" key="2">
    <source>
        <dbReference type="Proteomes" id="UP000199664"/>
    </source>
</evidence>
<name>A0A1H7K0H4_9HYPH</name>
<dbReference type="RefSeq" id="WP_091830732.1">
    <property type="nucleotide sequence ID" value="NZ_FOAN01000002.1"/>
</dbReference>
<evidence type="ECO:0008006" key="3">
    <source>
        <dbReference type="Google" id="ProtNLM"/>
    </source>
</evidence>
<organism evidence="1 2">
    <name type="scientific">Bosea lupini</name>
    <dbReference type="NCBI Taxonomy" id="1036779"/>
    <lineage>
        <taxon>Bacteria</taxon>
        <taxon>Pseudomonadati</taxon>
        <taxon>Pseudomonadota</taxon>
        <taxon>Alphaproteobacteria</taxon>
        <taxon>Hyphomicrobiales</taxon>
        <taxon>Boseaceae</taxon>
        <taxon>Bosea</taxon>
    </lineage>
</organism>
<dbReference type="STRING" id="1036779.SAMN04515666_10242"/>
<proteinExistence type="predicted"/>
<dbReference type="AlphaFoldDB" id="A0A1H7K0H4"/>
<protein>
    <recommendedName>
        <fullName evidence="3">Peptidoglycan binding domain-containing protein</fullName>
    </recommendedName>
</protein>
<sequence length="259" mass="28345">MSITASVGLGGKNTVVDTRLIQASINPHFKALGIDLLEVDGKCGPLTRGAIKRYQQVFLKMTSPDSRVDPGGKTVLHMANNPAPADVVVSASRLPIKLKASDFLQVPVVMDPADGTVQDAYTAFEYEIFDKGARMVGTDFAFGVPNDIEVWPNAQVRIGVTLDPGLLAHEQFHYDVGFVVCRALAHQLTIARAPTIGGLITQLNSLVDLHIKRRVKLIQRRYDVDTQHGANAKYQRIWLDRMTACIANPTANQIGGFWL</sequence>
<dbReference type="Proteomes" id="UP000199664">
    <property type="component" value="Unassembled WGS sequence"/>
</dbReference>
<gene>
    <name evidence="1" type="ORF">SAMN04515666_10242</name>
</gene>
<dbReference type="OrthoDB" id="192249at2"/>
<evidence type="ECO:0000313" key="1">
    <source>
        <dbReference type="EMBL" id="SEK80363.1"/>
    </source>
</evidence>